<gene>
    <name evidence="2" type="ORF">M569_07197</name>
</gene>
<sequence length="89" mass="9562">MVPVRSILVVAAMLLTAEAAAGFGEGRLALMLERANHVGMKLSQLKDFDRVRHGRFLAQQSAGVVDFPVQGSFNPFTVGVYAAELIVGF</sequence>
<evidence type="ECO:0000313" key="2">
    <source>
        <dbReference type="EMBL" id="EPS67578.1"/>
    </source>
</evidence>
<reference evidence="2 3" key="1">
    <citation type="journal article" date="2013" name="BMC Genomics">
        <title>The miniature genome of a carnivorous plant Genlisea aurea contains a low number of genes and short non-coding sequences.</title>
        <authorList>
            <person name="Leushkin E.V."/>
            <person name="Sutormin R.A."/>
            <person name="Nabieva E.R."/>
            <person name="Penin A.A."/>
            <person name="Kondrashov A.S."/>
            <person name="Logacheva M.D."/>
        </authorList>
    </citation>
    <scope>NUCLEOTIDE SEQUENCE [LARGE SCALE GENOMIC DNA]</scope>
</reference>
<evidence type="ECO:0000256" key="1">
    <source>
        <dbReference type="SAM" id="SignalP"/>
    </source>
</evidence>
<proteinExistence type="predicted"/>
<dbReference type="EMBL" id="AUSU01003044">
    <property type="protein sequence ID" value="EPS67578.1"/>
    <property type="molecule type" value="Genomic_DNA"/>
</dbReference>
<evidence type="ECO:0000313" key="3">
    <source>
        <dbReference type="Proteomes" id="UP000015453"/>
    </source>
</evidence>
<protein>
    <submittedName>
        <fullName evidence="2">Uncharacterized protein</fullName>
    </submittedName>
</protein>
<comment type="caution">
    <text evidence="2">The sequence shown here is derived from an EMBL/GenBank/DDBJ whole genome shotgun (WGS) entry which is preliminary data.</text>
</comment>
<dbReference type="AlphaFoldDB" id="S8DWK7"/>
<accession>S8DWK7</accession>
<organism evidence="2 3">
    <name type="scientific">Genlisea aurea</name>
    <dbReference type="NCBI Taxonomy" id="192259"/>
    <lineage>
        <taxon>Eukaryota</taxon>
        <taxon>Viridiplantae</taxon>
        <taxon>Streptophyta</taxon>
        <taxon>Embryophyta</taxon>
        <taxon>Tracheophyta</taxon>
        <taxon>Spermatophyta</taxon>
        <taxon>Magnoliopsida</taxon>
        <taxon>eudicotyledons</taxon>
        <taxon>Gunneridae</taxon>
        <taxon>Pentapetalae</taxon>
        <taxon>asterids</taxon>
        <taxon>lamiids</taxon>
        <taxon>Lamiales</taxon>
        <taxon>Lentibulariaceae</taxon>
        <taxon>Genlisea</taxon>
    </lineage>
</organism>
<keyword evidence="3" id="KW-1185">Reference proteome</keyword>
<dbReference type="OrthoDB" id="2747330at2759"/>
<dbReference type="Proteomes" id="UP000015453">
    <property type="component" value="Unassembled WGS sequence"/>
</dbReference>
<feature type="signal peptide" evidence="1">
    <location>
        <begin position="1"/>
        <end position="19"/>
    </location>
</feature>
<feature type="chain" id="PRO_5004549777" evidence="1">
    <location>
        <begin position="20"/>
        <end position="89"/>
    </location>
</feature>
<name>S8DWK7_9LAMI</name>
<keyword evidence="1" id="KW-0732">Signal</keyword>